<evidence type="ECO:0000313" key="1">
    <source>
        <dbReference type="EMBL" id="RZC03340.1"/>
    </source>
</evidence>
<proteinExistence type="predicted"/>
<comment type="caution">
    <text evidence="1">The sequence shown here is derived from an EMBL/GenBank/DDBJ whole genome shotgun (WGS) entry which is preliminary data.</text>
</comment>
<keyword evidence="2" id="KW-1185">Reference proteome</keyword>
<dbReference type="AlphaFoldDB" id="A0A445JXW8"/>
<evidence type="ECO:0000313" key="2">
    <source>
        <dbReference type="Proteomes" id="UP000289340"/>
    </source>
</evidence>
<reference evidence="1 2" key="1">
    <citation type="submission" date="2018-09" db="EMBL/GenBank/DDBJ databases">
        <title>A high-quality reference genome of wild soybean provides a powerful tool to mine soybean genomes.</title>
        <authorList>
            <person name="Xie M."/>
            <person name="Chung C.Y.L."/>
            <person name="Li M.-W."/>
            <person name="Wong F.-L."/>
            <person name="Chan T.-F."/>
            <person name="Lam H.-M."/>
        </authorList>
    </citation>
    <scope>NUCLEOTIDE SEQUENCE [LARGE SCALE GENOMIC DNA]</scope>
    <source>
        <strain evidence="2">cv. W05</strain>
        <tissue evidence="1">Hypocotyl of etiolated seedlings</tissue>
    </source>
</reference>
<protein>
    <submittedName>
        <fullName evidence="1">Uncharacterized protein</fullName>
    </submittedName>
</protein>
<gene>
    <name evidence="1" type="ORF">D0Y65_018138</name>
</gene>
<accession>A0A445JXW8</accession>
<dbReference type="Proteomes" id="UP000289340">
    <property type="component" value="Chromosome 7"/>
</dbReference>
<dbReference type="EMBL" id="QZWG01000007">
    <property type="protein sequence ID" value="RZC03340.1"/>
    <property type="molecule type" value="Genomic_DNA"/>
</dbReference>
<sequence>MATSQSIVRVRELCSPNFISRFSVNAHRRSFRITLRHCSWIPKASFWKDLSEKLLRQRICCSFGTAKSSRRLFLLLQ</sequence>
<organism evidence="1 2">
    <name type="scientific">Glycine soja</name>
    <name type="common">Wild soybean</name>
    <dbReference type="NCBI Taxonomy" id="3848"/>
    <lineage>
        <taxon>Eukaryota</taxon>
        <taxon>Viridiplantae</taxon>
        <taxon>Streptophyta</taxon>
        <taxon>Embryophyta</taxon>
        <taxon>Tracheophyta</taxon>
        <taxon>Spermatophyta</taxon>
        <taxon>Magnoliopsida</taxon>
        <taxon>eudicotyledons</taxon>
        <taxon>Gunneridae</taxon>
        <taxon>Pentapetalae</taxon>
        <taxon>rosids</taxon>
        <taxon>fabids</taxon>
        <taxon>Fabales</taxon>
        <taxon>Fabaceae</taxon>
        <taxon>Papilionoideae</taxon>
        <taxon>50 kb inversion clade</taxon>
        <taxon>NPAAA clade</taxon>
        <taxon>indigoferoid/millettioid clade</taxon>
        <taxon>Phaseoleae</taxon>
        <taxon>Glycine</taxon>
        <taxon>Glycine subgen. Soja</taxon>
    </lineage>
</organism>
<name>A0A445JXW8_GLYSO</name>